<evidence type="ECO:0000256" key="3">
    <source>
        <dbReference type="SAM" id="MobiDB-lite"/>
    </source>
</evidence>
<dbReference type="AlphaFoldDB" id="Q01HS4"/>
<evidence type="ECO:0000256" key="1">
    <source>
        <dbReference type="ARBA" id="ARBA00022658"/>
    </source>
</evidence>
<feature type="region of interest" description="Disordered" evidence="3">
    <location>
        <begin position="1"/>
        <end position="29"/>
    </location>
</feature>
<evidence type="ECO:0000313" key="5">
    <source>
        <dbReference type="EMBL" id="CAH67872.1"/>
    </source>
</evidence>
<dbReference type="GO" id="GO:0005085">
    <property type="term" value="F:guanyl-nucleotide exchange factor activity"/>
    <property type="evidence" value="ECO:0007669"/>
    <property type="project" value="UniProtKB-UniRule"/>
</dbReference>
<feature type="compositionally biased region" description="Basic and acidic residues" evidence="3">
    <location>
        <begin position="187"/>
        <end position="206"/>
    </location>
</feature>
<feature type="compositionally biased region" description="Polar residues" evidence="3">
    <location>
        <begin position="18"/>
        <end position="29"/>
    </location>
</feature>
<keyword evidence="1 2" id="KW-0344">Guanine-nucleotide releasing factor</keyword>
<dbReference type="InterPro" id="IPR038937">
    <property type="entry name" value="RopGEF"/>
</dbReference>
<reference evidence="5" key="1">
    <citation type="journal article" date="2002" name="Nature">
        <title>Sequence and analysis of rice chromosome 4.</title>
        <authorList>
            <person name="Feng Q."/>
            <person name="Zhang Y."/>
            <person name="Hao P."/>
            <person name="Wang S."/>
            <person name="Fu G."/>
            <person name="Huang Y."/>
            <person name="Li Y."/>
            <person name="Zhu J."/>
            <person name="Liu Y."/>
            <person name="Hu X."/>
            <person name="Jia P."/>
            <person name="Zhang Y."/>
            <person name="Zhao Q."/>
            <person name="Ying K."/>
            <person name="Yu S."/>
            <person name="Tang Y."/>
            <person name="Weng Q."/>
            <person name="Zhang L."/>
            <person name="Lu Y."/>
            <person name="Mu J."/>
            <person name="Lu Y."/>
            <person name="Zhang L.S."/>
            <person name="Yu Z."/>
            <person name="Fan D."/>
            <person name="Liu X."/>
            <person name="Lu T."/>
            <person name="Li C."/>
            <person name="Wu Y."/>
            <person name="Sun T."/>
            <person name="Lei H."/>
            <person name="Li T."/>
            <person name="Hu H."/>
            <person name="Guan J."/>
            <person name="Wu M."/>
            <person name="Zhang R."/>
            <person name="Zhou B."/>
            <person name="Chen Z."/>
            <person name="Chen L."/>
            <person name="Jin Z."/>
            <person name="Wang R."/>
            <person name="Yin H."/>
            <person name="Cai Z."/>
            <person name="Ren S."/>
            <person name="Lv G."/>
            <person name="Gu W."/>
            <person name="Zhu G."/>
            <person name="Tu Y."/>
            <person name="Jia J."/>
            <person name="Zhang Y."/>
            <person name="Chen J."/>
            <person name="Kang H."/>
            <person name="Chen X."/>
            <person name="Shao C."/>
            <person name="Sun Y."/>
            <person name="Hu Q."/>
            <person name="Zhang X."/>
            <person name="Zhang W."/>
            <person name="Wang L."/>
            <person name="Ding C."/>
            <person name="Sheng H."/>
            <person name="Gu J."/>
            <person name="Chen S."/>
            <person name="Ni L."/>
            <person name="Zhu F."/>
            <person name="Chen W."/>
            <person name="Lan L."/>
            <person name="Lai Y."/>
            <person name="Cheng Z."/>
            <person name="Gu M."/>
            <person name="Jiang J."/>
            <person name="Li J."/>
            <person name="Hong G."/>
            <person name="Xue Y."/>
            <person name="Han B."/>
        </authorList>
    </citation>
    <scope>NUCLEOTIDE SEQUENCE</scope>
</reference>
<gene>
    <name evidence="5" type="primary">OSIGBa0153E02-OSIGBa0093I20.1</name>
</gene>
<dbReference type="EMBL" id="CR855229">
    <property type="protein sequence ID" value="CAH67872.1"/>
    <property type="molecule type" value="Genomic_DNA"/>
</dbReference>
<dbReference type="Gene3D" id="1.20.58.2010">
    <property type="entry name" value="PRONE domain, subdomain 1"/>
    <property type="match status" value="1"/>
</dbReference>
<feature type="region of interest" description="Disordered" evidence="3">
    <location>
        <begin position="155"/>
        <end position="206"/>
    </location>
</feature>
<evidence type="ECO:0000256" key="2">
    <source>
        <dbReference type="PROSITE-ProRule" id="PRU00663"/>
    </source>
</evidence>
<dbReference type="InterPro" id="IPR005512">
    <property type="entry name" value="PRONE_dom"/>
</dbReference>
<sequence length="206" mass="21701">MASASEDNGGSERCCGSYSPSAEVSESETSGDCSAKLLLEEDMSGSGKGVCTALAISNAITNLFGSSHRVRRAVEAGAGGFGEEGDVDVGDGLAVAISPRVPPTLLSVARRYRRLDPAPACGVPTCCRRRVASSRPVPPRRAGRAAVLAAASRPRMHACTATASPRLEQHELPPPPPLPVPRATVRLSEKESERGERKSEREKREK</sequence>
<feature type="domain" description="PRONE" evidence="4">
    <location>
        <begin position="17"/>
        <end position="206"/>
    </location>
</feature>
<proteinExistence type="predicted"/>
<dbReference type="PANTHER" id="PTHR33101">
    <property type="entry name" value="ROP GUANINE NUCLEOTIDE EXCHANGE FACTOR 1"/>
    <property type="match status" value="1"/>
</dbReference>
<organism evidence="5">
    <name type="scientific">Oryza sativa</name>
    <name type="common">Rice</name>
    <dbReference type="NCBI Taxonomy" id="4530"/>
    <lineage>
        <taxon>Eukaryota</taxon>
        <taxon>Viridiplantae</taxon>
        <taxon>Streptophyta</taxon>
        <taxon>Embryophyta</taxon>
        <taxon>Tracheophyta</taxon>
        <taxon>Spermatophyta</taxon>
        <taxon>Magnoliopsida</taxon>
        <taxon>Liliopsida</taxon>
        <taxon>Poales</taxon>
        <taxon>Poaceae</taxon>
        <taxon>BOP clade</taxon>
        <taxon>Oryzoideae</taxon>
        <taxon>Oryzeae</taxon>
        <taxon>Oryzinae</taxon>
        <taxon>Oryza</taxon>
    </lineage>
</organism>
<protein>
    <submittedName>
        <fullName evidence="5">OSIGBa0153E02-OSIGBa0093I20.1 protein</fullName>
    </submittedName>
</protein>
<accession>Q01HS4</accession>
<evidence type="ECO:0000259" key="4">
    <source>
        <dbReference type="PROSITE" id="PS51334"/>
    </source>
</evidence>
<dbReference type="PROSITE" id="PS51334">
    <property type="entry name" value="PRONE"/>
    <property type="match status" value="1"/>
</dbReference>
<dbReference type="PANTHER" id="PTHR33101:SF14">
    <property type="entry name" value="ROP GUANINE NUCLEOTIDE EXCHANGE FACTOR 7"/>
    <property type="match status" value="1"/>
</dbReference>
<dbReference type="Pfam" id="PF03759">
    <property type="entry name" value="PRONE"/>
    <property type="match status" value="1"/>
</dbReference>
<name>Q01HS4_ORYSA</name>
<reference evidence="5" key="2">
    <citation type="submission" date="2004-10" db="EMBL/GenBank/DDBJ databases">
        <title>Chromosome-wide comparison between domesticated rice subspecies indica and japonica.</title>
        <authorList>
            <person name="Han B."/>
        </authorList>
    </citation>
    <scope>NUCLEOTIDE SEQUENCE</scope>
</reference>